<dbReference type="EMBL" id="CM042029">
    <property type="protein sequence ID" value="KAI3795409.1"/>
    <property type="molecule type" value="Genomic_DNA"/>
</dbReference>
<evidence type="ECO:0000313" key="2">
    <source>
        <dbReference type="Proteomes" id="UP001056120"/>
    </source>
</evidence>
<proteinExistence type="predicted"/>
<sequence>MLLTHFSVEFTKPNLPIPNSAANNHHHRLTPPPYTNQNKPLLCEENTAERKRPGCLRHQFLTSTVEAVPSLFSGEFGGRYQLTGIPTLQLPNLRDNRRYEHPQKLPNDEIVPVALGLYRYETVVTDGEMVVMVGGDADASFCNVTERLRRLLRR</sequence>
<evidence type="ECO:0000313" key="1">
    <source>
        <dbReference type="EMBL" id="KAI3795409.1"/>
    </source>
</evidence>
<organism evidence="1 2">
    <name type="scientific">Smallanthus sonchifolius</name>
    <dbReference type="NCBI Taxonomy" id="185202"/>
    <lineage>
        <taxon>Eukaryota</taxon>
        <taxon>Viridiplantae</taxon>
        <taxon>Streptophyta</taxon>
        <taxon>Embryophyta</taxon>
        <taxon>Tracheophyta</taxon>
        <taxon>Spermatophyta</taxon>
        <taxon>Magnoliopsida</taxon>
        <taxon>eudicotyledons</taxon>
        <taxon>Gunneridae</taxon>
        <taxon>Pentapetalae</taxon>
        <taxon>asterids</taxon>
        <taxon>campanulids</taxon>
        <taxon>Asterales</taxon>
        <taxon>Asteraceae</taxon>
        <taxon>Asteroideae</taxon>
        <taxon>Heliantheae alliance</taxon>
        <taxon>Millerieae</taxon>
        <taxon>Smallanthus</taxon>
    </lineage>
</organism>
<reference evidence="2" key="1">
    <citation type="journal article" date="2022" name="Mol. Ecol. Resour.">
        <title>The genomes of chicory, endive, great burdock and yacon provide insights into Asteraceae palaeo-polyploidization history and plant inulin production.</title>
        <authorList>
            <person name="Fan W."/>
            <person name="Wang S."/>
            <person name="Wang H."/>
            <person name="Wang A."/>
            <person name="Jiang F."/>
            <person name="Liu H."/>
            <person name="Zhao H."/>
            <person name="Xu D."/>
            <person name="Zhang Y."/>
        </authorList>
    </citation>
    <scope>NUCLEOTIDE SEQUENCE [LARGE SCALE GENOMIC DNA]</scope>
    <source>
        <strain evidence="2">cv. Yunnan</strain>
    </source>
</reference>
<dbReference type="Proteomes" id="UP001056120">
    <property type="component" value="Linkage Group LG12"/>
</dbReference>
<keyword evidence="2" id="KW-1185">Reference proteome</keyword>
<accession>A0ACB9HI63</accession>
<comment type="caution">
    <text evidence="1">The sequence shown here is derived from an EMBL/GenBank/DDBJ whole genome shotgun (WGS) entry which is preliminary data.</text>
</comment>
<reference evidence="1 2" key="2">
    <citation type="journal article" date="2022" name="Mol. Ecol. Resour.">
        <title>The genomes of chicory, endive, great burdock and yacon provide insights into Asteraceae paleo-polyploidization history and plant inulin production.</title>
        <authorList>
            <person name="Fan W."/>
            <person name="Wang S."/>
            <person name="Wang H."/>
            <person name="Wang A."/>
            <person name="Jiang F."/>
            <person name="Liu H."/>
            <person name="Zhao H."/>
            <person name="Xu D."/>
            <person name="Zhang Y."/>
        </authorList>
    </citation>
    <scope>NUCLEOTIDE SEQUENCE [LARGE SCALE GENOMIC DNA]</scope>
    <source>
        <strain evidence="2">cv. Yunnan</strain>
        <tissue evidence="1">Leaves</tissue>
    </source>
</reference>
<protein>
    <submittedName>
        <fullName evidence="1">Uncharacterized protein</fullName>
    </submittedName>
</protein>
<gene>
    <name evidence="1" type="ORF">L1987_38061</name>
</gene>
<name>A0ACB9HI63_9ASTR</name>